<reference evidence="2 3" key="1">
    <citation type="submission" date="2020-01" db="EMBL/GenBank/DDBJ databases">
        <title>Paenibacillus sp. nov., isolated from tomato rhizosphere.</title>
        <authorList>
            <person name="Weon H.-Y."/>
            <person name="Lee S.A."/>
        </authorList>
    </citation>
    <scope>NUCLEOTIDE SEQUENCE [LARGE SCALE GENOMIC DNA]</scope>
    <source>
        <strain evidence="2 3">12200R-189</strain>
    </source>
</reference>
<dbReference type="EMBL" id="CP048209">
    <property type="protein sequence ID" value="QHT63312.1"/>
    <property type="molecule type" value="Genomic_DNA"/>
</dbReference>
<sequence>MRVLILGGTGTISTAITAQLLAHGGTEVWHYNRGTGDVPEGVTTMIGDRRNIAAFERQMEEAGYFDCVIDMIGFTPDEAESAIRAFKGRAGQYVFCSTVDVYSKQADSYPINEGHSRHPLVSFPYAYHKAAYENRLFEAHDDSDFPVTILRPAQTYGGEASAVPSIGNPFYQMRRLREGRRIIVHGDGTSIWSACHRNDVARAFANAVGNPAAIGKAYNVTGEEWMTFDRYWHCVARALGAPEPRIEHIPTDLLARMLPNEASWCAENFRYNNLFDNGEAKRELGFRYTIGWEDGIRQVIGDLDRKGLIERSEELPYYDAVLASWDRYAAMMVNEINRFDIVDSGA</sequence>
<feature type="domain" description="NAD-dependent epimerase/dehydratase" evidence="1">
    <location>
        <begin position="3"/>
        <end position="220"/>
    </location>
</feature>
<dbReference type="Gene3D" id="3.40.50.720">
    <property type="entry name" value="NAD(P)-binding Rossmann-like Domain"/>
    <property type="match status" value="1"/>
</dbReference>
<dbReference type="KEGG" id="plyc:GXP70_27340"/>
<dbReference type="AlphaFoldDB" id="A0A6C0G426"/>
<gene>
    <name evidence="2" type="ORF">GXP70_27340</name>
</gene>
<evidence type="ECO:0000313" key="2">
    <source>
        <dbReference type="EMBL" id="QHT63312.1"/>
    </source>
</evidence>
<dbReference type="InterPro" id="IPR050177">
    <property type="entry name" value="Lipid_A_modif_metabolic_enz"/>
</dbReference>
<protein>
    <submittedName>
        <fullName evidence="2">NAD-dependent epimerase/dehydratase family protein</fullName>
    </submittedName>
</protein>
<evidence type="ECO:0000259" key="1">
    <source>
        <dbReference type="Pfam" id="PF01370"/>
    </source>
</evidence>
<dbReference type="InterPro" id="IPR036291">
    <property type="entry name" value="NAD(P)-bd_dom_sf"/>
</dbReference>
<dbReference type="SUPFAM" id="SSF51735">
    <property type="entry name" value="NAD(P)-binding Rossmann-fold domains"/>
    <property type="match status" value="1"/>
</dbReference>
<keyword evidence="3" id="KW-1185">Reference proteome</keyword>
<name>A0A6C0G426_9BACL</name>
<dbReference type="Proteomes" id="UP000476064">
    <property type="component" value="Chromosome"/>
</dbReference>
<dbReference type="Pfam" id="PF01370">
    <property type="entry name" value="Epimerase"/>
    <property type="match status" value="1"/>
</dbReference>
<dbReference type="InterPro" id="IPR001509">
    <property type="entry name" value="Epimerase_deHydtase"/>
</dbReference>
<organism evidence="2 3">
    <name type="scientific">Paenibacillus lycopersici</name>
    <dbReference type="NCBI Taxonomy" id="2704462"/>
    <lineage>
        <taxon>Bacteria</taxon>
        <taxon>Bacillati</taxon>
        <taxon>Bacillota</taxon>
        <taxon>Bacilli</taxon>
        <taxon>Bacillales</taxon>
        <taxon>Paenibacillaceae</taxon>
        <taxon>Paenibacillus</taxon>
    </lineage>
</organism>
<proteinExistence type="predicted"/>
<evidence type="ECO:0000313" key="3">
    <source>
        <dbReference type="Proteomes" id="UP000476064"/>
    </source>
</evidence>
<dbReference type="RefSeq" id="WP_162359760.1">
    <property type="nucleotide sequence ID" value="NZ_CP048209.1"/>
</dbReference>
<accession>A0A6C0G426</accession>
<dbReference type="PANTHER" id="PTHR43245">
    <property type="entry name" value="BIFUNCTIONAL POLYMYXIN RESISTANCE PROTEIN ARNA"/>
    <property type="match status" value="1"/>
</dbReference>